<proteinExistence type="predicted"/>
<dbReference type="AlphaFoldDB" id="A0AA87Z9L0"/>
<reference evidence="4" key="1">
    <citation type="submission" date="2023-07" db="EMBL/GenBank/DDBJ databases">
        <title>draft genome sequence of fig (Ficus carica).</title>
        <authorList>
            <person name="Takahashi T."/>
            <person name="Nishimura K."/>
        </authorList>
    </citation>
    <scope>NUCLEOTIDE SEQUENCE</scope>
</reference>
<evidence type="ECO:0000313" key="5">
    <source>
        <dbReference type="Proteomes" id="UP001187192"/>
    </source>
</evidence>
<keyword evidence="5" id="KW-1185">Reference proteome</keyword>
<gene>
    <name evidence="1" type="ORF">TIFTF001_048149</name>
    <name evidence="2" type="ORF">TIFTF001_048153</name>
    <name evidence="3" type="ORF">TIFTF001_048159</name>
    <name evidence="4" type="ORF">TIFTF001_048163</name>
</gene>
<sequence>MPPASTPRWRSEHSLARYAVHPSETVKSSRVLQELHMVGLPAPKPGRRTFTFTFPEHGRKRYFVVGAVHDINISPPASLG</sequence>
<name>A0AA87Z9L0_FICCA</name>
<evidence type="ECO:0000313" key="1">
    <source>
        <dbReference type="EMBL" id="GMN32094.1"/>
    </source>
</evidence>
<dbReference type="EMBL" id="BTGU01005913">
    <property type="protein sequence ID" value="GMN32163.1"/>
    <property type="molecule type" value="Genomic_DNA"/>
</dbReference>
<evidence type="ECO:0000313" key="3">
    <source>
        <dbReference type="EMBL" id="GMN32149.1"/>
    </source>
</evidence>
<dbReference type="Proteomes" id="UP001187192">
    <property type="component" value="Unassembled WGS sequence"/>
</dbReference>
<accession>A0AA87Z9L0</accession>
<dbReference type="EMBL" id="BTGU01005912">
    <property type="protein sequence ID" value="GMN32149.1"/>
    <property type="molecule type" value="Genomic_DNA"/>
</dbReference>
<protein>
    <submittedName>
        <fullName evidence="4">Uncharacterized protein</fullName>
    </submittedName>
</protein>
<comment type="caution">
    <text evidence="4">The sequence shown here is derived from an EMBL/GenBank/DDBJ whole genome shotgun (WGS) entry which is preliminary data.</text>
</comment>
<dbReference type="EMBL" id="BTGU01005911">
    <property type="protein sequence ID" value="GMN32111.1"/>
    <property type="molecule type" value="Genomic_DNA"/>
</dbReference>
<evidence type="ECO:0000313" key="2">
    <source>
        <dbReference type="EMBL" id="GMN32111.1"/>
    </source>
</evidence>
<dbReference type="EMBL" id="BTGU01005910">
    <property type="protein sequence ID" value="GMN32094.1"/>
    <property type="molecule type" value="Genomic_DNA"/>
</dbReference>
<organism evidence="4 5">
    <name type="scientific">Ficus carica</name>
    <name type="common">Common fig</name>
    <dbReference type="NCBI Taxonomy" id="3494"/>
    <lineage>
        <taxon>Eukaryota</taxon>
        <taxon>Viridiplantae</taxon>
        <taxon>Streptophyta</taxon>
        <taxon>Embryophyta</taxon>
        <taxon>Tracheophyta</taxon>
        <taxon>Spermatophyta</taxon>
        <taxon>Magnoliopsida</taxon>
        <taxon>eudicotyledons</taxon>
        <taxon>Gunneridae</taxon>
        <taxon>Pentapetalae</taxon>
        <taxon>rosids</taxon>
        <taxon>fabids</taxon>
        <taxon>Rosales</taxon>
        <taxon>Moraceae</taxon>
        <taxon>Ficeae</taxon>
        <taxon>Ficus</taxon>
    </lineage>
</organism>
<evidence type="ECO:0000313" key="4">
    <source>
        <dbReference type="EMBL" id="GMN32163.1"/>
    </source>
</evidence>